<feature type="region of interest" description="Disordered" evidence="1">
    <location>
        <begin position="718"/>
        <end position="739"/>
    </location>
</feature>
<dbReference type="PANTHER" id="PTHR23211:SF0">
    <property type="entry name" value="TRANS-GOLGI NETWORK INTEGRAL MEMBRANE PROTEIN 2"/>
    <property type="match status" value="1"/>
</dbReference>
<proteinExistence type="predicted"/>
<dbReference type="GO" id="GO:0030140">
    <property type="term" value="C:trans-Golgi network transport vesicle"/>
    <property type="evidence" value="ECO:0007669"/>
    <property type="project" value="TreeGrafter"/>
</dbReference>
<feature type="compositionally biased region" description="Low complexity" evidence="1">
    <location>
        <begin position="718"/>
        <end position="733"/>
    </location>
</feature>
<feature type="compositionally biased region" description="Polar residues" evidence="1">
    <location>
        <begin position="647"/>
        <end position="656"/>
    </location>
</feature>
<keyword evidence="3" id="KW-1185">Reference proteome</keyword>
<reference evidence="2" key="2">
    <citation type="submission" date="2022-06" db="UniProtKB">
        <authorList>
            <consortium name="EnsemblMetazoa"/>
        </authorList>
    </citation>
    <scope>IDENTIFICATION</scope>
    <source>
        <strain evidence="2">DF5081</strain>
    </source>
</reference>
<dbReference type="PANTHER" id="PTHR23211">
    <property type="entry name" value="TRANS-GOLGI NETWORK INTEGRAL MEMBRANE PROTEIN TGN38"/>
    <property type="match status" value="1"/>
</dbReference>
<accession>A0A8R1EVP9</accession>
<dbReference type="Proteomes" id="UP000005237">
    <property type="component" value="Unassembled WGS sequence"/>
</dbReference>
<organism evidence="2 3">
    <name type="scientific">Caenorhabditis japonica</name>
    <dbReference type="NCBI Taxonomy" id="281687"/>
    <lineage>
        <taxon>Eukaryota</taxon>
        <taxon>Metazoa</taxon>
        <taxon>Ecdysozoa</taxon>
        <taxon>Nematoda</taxon>
        <taxon>Chromadorea</taxon>
        <taxon>Rhabditida</taxon>
        <taxon>Rhabditina</taxon>
        <taxon>Rhabditomorpha</taxon>
        <taxon>Rhabditoidea</taxon>
        <taxon>Rhabditidae</taxon>
        <taxon>Peloderinae</taxon>
        <taxon>Caenorhabditis</taxon>
    </lineage>
</organism>
<protein>
    <submittedName>
        <fullName evidence="2">Uncharacterized protein</fullName>
    </submittedName>
</protein>
<dbReference type="AlphaFoldDB" id="A0A8R1EVP9"/>
<evidence type="ECO:0000256" key="1">
    <source>
        <dbReference type="SAM" id="MobiDB-lite"/>
    </source>
</evidence>
<dbReference type="GO" id="GO:0005768">
    <property type="term" value="C:endosome"/>
    <property type="evidence" value="ECO:0007669"/>
    <property type="project" value="TreeGrafter"/>
</dbReference>
<feature type="compositionally biased region" description="Low complexity" evidence="1">
    <location>
        <begin position="661"/>
        <end position="685"/>
    </location>
</feature>
<dbReference type="EnsemblMetazoa" id="CJA41473b.1">
    <property type="protein sequence ID" value="CJA41473b.1"/>
    <property type="gene ID" value="WBGene00217321"/>
</dbReference>
<sequence>MHKKGKSRLGKWTPGMSRSQKIALSDYQYDPLCVQSGGSPRPYHIKEYPKRHTWKPDISRPLSNKYFYDGVCKEKLTGVDKYWAEKHRREDKEKAKFFVKKYKRIATHQIRIAKFAHKQFRKRVDNRSVAKSVTDLRRLSIKDCQSDGTRSQKFATMTRVQKMFAKNIFVPPYKKTVVLSSKLNLLDVIERDRRIEKIGPTGCDETIGYIEPDYAPSLYSLSEEEFEAEIDEQRNALGEGTSDQYLDGEEVDAEMNELDVDDTAMEIDANIGHAKTAVEHMGPDGLLSPPASNEMPKGGPLSVGPPSVESQGLNQIYPTPPSVQMLHGDAAQPHSPHSTKPKSVLSVVEEDVERIAVPGGVATVVEIVADDPETANMKKWNKTVGKSKLSQFLAASCNDPVLSARKKKFATPITDKFKVYEPTEKVDPGMTYKPMADRNFENAPPRAFALLVRSKFHEKRMAAITAAAAAAAAAVTPVLHQPSPMVPIFQPPALPMHTSSPSVGPMAHHPMGPPGYPPITPTYPMGPRPGSNFGPPGPGYPPHPMMGPGYPGQRGPGGFVGPQNVMHPQQLQMMRMQQMMHNRQMGGMPGMPPPPPHFPPGPGPGPTGYNMPPHTGPSSVQQLNNFVNQSRFGQNTAHGMPPPVIPQSPNFNQAFNGNPMISPMQQHQFHQQQMHQQQLQSQMQRNQMQQQQQQQQQQFQQQQQIQQHQQQIQQQQQQIQQQSLQPPQPSSQQLHAEQQAQLRAAYQSVSFRNLSFLNFKFPKKLK</sequence>
<dbReference type="GO" id="GO:0005802">
    <property type="term" value="C:trans-Golgi network"/>
    <property type="evidence" value="ECO:0007669"/>
    <property type="project" value="TreeGrafter"/>
</dbReference>
<name>A0A8R1EVP9_CAEJA</name>
<evidence type="ECO:0000313" key="2">
    <source>
        <dbReference type="EnsemblMetazoa" id="CJA41473b.1"/>
    </source>
</evidence>
<reference evidence="3" key="1">
    <citation type="submission" date="2010-08" db="EMBL/GenBank/DDBJ databases">
        <authorList>
            <consortium name="Caenorhabditis japonica Sequencing Consortium"/>
            <person name="Wilson R.K."/>
        </authorList>
    </citation>
    <scope>NUCLEOTIDE SEQUENCE [LARGE SCALE GENOMIC DNA]</scope>
    <source>
        <strain evidence="3">DF5081</strain>
    </source>
</reference>
<feature type="region of interest" description="Disordered" evidence="1">
    <location>
        <begin position="632"/>
        <end position="685"/>
    </location>
</feature>
<evidence type="ECO:0000313" key="3">
    <source>
        <dbReference type="Proteomes" id="UP000005237"/>
    </source>
</evidence>